<sequence>MIKENVGGIDRTLRIIVGAVLIGIGLWYLSWWGAIGVVLMLTALLGWCPVYLPFGVSTSNKEKKTE</sequence>
<proteinExistence type="predicted"/>
<evidence type="ECO:0000256" key="1">
    <source>
        <dbReference type="SAM" id="Phobius"/>
    </source>
</evidence>
<feature type="domain" description="Inner membrane protein YgaP-like transmembrane" evidence="2">
    <location>
        <begin position="3"/>
        <end position="61"/>
    </location>
</feature>
<evidence type="ECO:0000259" key="2">
    <source>
        <dbReference type="Pfam" id="PF11127"/>
    </source>
</evidence>
<dbReference type="RefSeq" id="WP_341627969.1">
    <property type="nucleotide sequence ID" value="NZ_JBAKBA010000019.1"/>
</dbReference>
<reference evidence="3 4" key="1">
    <citation type="submission" date="2024-02" db="EMBL/GenBank/DDBJ databases">
        <title>Bacteria isolated from the canopy kelp, Nereocystis luetkeana.</title>
        <authorList>
            <person name="Pfister C.A."/>
            <person name="Younker I.T."/>
            <person name="Light S.H."/>
        </authorList>
    </citation>
    <scope>NUCLEOTIDE SEQUENCE [LARGE SCALE GENOMIC DNA]</scope>
    <source>
        <strain evidence="3 4">TI.2.07</strain>
    </source>
</reference>
<feature type="transmembrane region" description="Helical" evidence="1">
    <location>
        <begin position="12"/>
        <end position="29"/>
    </location>
</feature>
<dbReference type="EMBL" id="JBAKBA010000019">
    <property type="protein sequence ID" value="MEL0659412.1"/>
    <property type="molecule type" value="Genomic_DNA"/>
</dbReference>
<evidence type="ECO:0000313" key="3">
    <source>
        <dbReference type="EMBL" id="MEL0659412.1"/>
    </source>
</evidence>
<dbReference type="Pfam" id="PF11127">
    <property type="entry name" value="YgaP-like_TM"/>
    <property type="match status" value="1"/>
</dbReference>
<keyword evidence="1" id="KW-0812">Transmembrane</keyword>
<comment type="caution">
    <text evidence="3">The sequence shown here is derived from an EMBL/GenBank/DDBJ whole genome shotgun (WGS) entry which is preliminary data.</text>
</comment>
<keyword evidence="1" id="KW-1133">Transmembrane helix</keyword>
<protein>
    <submittedName>
        <fullName evidence="3">DUF2892 domain-containing protein</fullName>
    </submittedName>
</protein>
<name>A0ABU9HC00_9GAMM</name>
<dbReference type="InterPro" id="IPR021309">
    <property type="entry name" value="YgaP-like_TM"/>
</dbReference>
<keyword evidence="1" id="KW-0472">Membrane</keyword>
<organism evidence="3 4">
    <name type="scientific">Psychromonas arctica</name>
    <dbReference type="NCBI Taxonomy" id="168275"/>
    <lineage>
        <taxon>Bacteria</taxon>
        <taxon>Pseudomonadati</taxon>
        <taxon>Pseudomonadota</taxon>
        <taxon>Gammaproteobacteria</taxon>
        <taxon>Alteromonadales</taxon>
        <taxon>Psychromonadaceae</taxon>
        <taxon>Psychromonas</taxon>
    </lineage>
</organism>
<accession>A0ABU9HC00</accession>
<gene>
    <name evidence="3" type="ORF">V6255_09705</name>
</gene>
<keyword evidence="4" id="KW-1185">Reference proteome</keyword>
<feature type="transmembrane region" description="Helical" evidence="1">
    <location>
        <begin position="35"/>
        <end position="54"/>
    </location>
</feature>
<dbReference type="Proteomes" id="UP001366060">
    <property type="component" value="Unassembled WGS sequence"/>
</dbReference>
<evidence type="ECO:0000313" key="4">
    <source>
        <dbReference type="Proteomes" id="UP001366060"/>
    </source>
</evidence>